<gene>
    <name evidence="2" type="ORF">MM415A00412_0008</name>
    <name evidence="1" type="ORF">MM415B00498_0042</name>
</gene>
<dbReference type="AlphaFoldDB" id="A0A6M3KK02"/>
<dbReference type="EMBL" id="MT142485">
    <property type="protein sequence ID" value="QJA82336.1"/>
    <property type="molecule type" value="Genomic_DNA"/>
</dbReference>
<sequence>MNVLRPRILIMNIGLIKNQKKINPDYANYHFNQNPMKTPLDIDEIINKRIESYQIKSDKLMQTIKHEYHCPNTVKRCVARIMEYRIRITELYSLLIDIYI</sequence>
<organism evidence="2">
    <name type="scientific">viral metagenome</name>
    <dbReference type="NCBI Taxonomy" id="1070528"/>
    <lineage>
        <taxon>unclassified sequences</taxon>
        <taxon>metagenomes</taxon>
        <taxon>organismal metagenomes</taxon>
    </lineage>
</organism>
<accession>A0A6M3KK02</accession>
<evidence type="ECO:0000313" key="1">
    <source>
        <dbReference type="EMBL" id="QJA64427.1"/>
    </source>
</evidence>
<dbReference type="EMBL" id="MT141519">
    <property type="protein sequence ID" value="QJA64427.1"/>
    <property type="molecule type" value="Genomic_DNA"/>
</dbReference>
<protein>
    <submittedName>
        <fullName evidence="2">Uncharacterized protein</fullName>
    </submittedName>
</protein>
<reference evidence="2" key="1">
    <citation type="submission" date="2020-03" db="EMBL/GenBank/DDBJ databases">
        <title>The deep terrestrial virosphere.</title>
        <authorList>
            <person name="Holmfeldt K."/>
            <person name="Nilsson E."/>
            <person name="Simone D."/>
            <person name="Lopez-Fernandez M."/>
            <person name="Wu X."/>
            <person name="de Brujin I."/>
            <person name="Lundin D."/>
            <person name="Andersson A."/>
            <person name="Bertilsson S."/>
            <person name="Dopson M."/>
        </authorList>
    </citation>
    <scope>NUCLEOTIDE SEQUENCE</scope>
    <source>
        <strain evidence="2">MM415A00412</strain>
        <strain evidence="1">MM415B00498</strain>
    </source>
</reference>
<evidence type="ECO:0000313" key="2">
    <source>
        <dbReference type="EMBL" id="QJA82336.1"/>
    </source>
</evidence>
<proteinExistence type="predicted"/>
<name>A0A6M3KK02_9ZZZZ</name>